<accession>A0A178CZS1</accession>
<feature type="region of interest" description="Disordered" evidence="1">
    <location>
        <begin position="1"/>
        <end position="31"/>
    </location>
</feature>
<evidence type="ECO:0000256" key="1">
    <source>
        <dbReference type="SAM" id="MobiDB-lite"/>
    </source>
</evidence>
<keyword evidence="3" id="KW-1185">Reference proteome</keyword>
<organism evidence="2 3">
    <name type="scientific">Fonsecaea nubica</name>
    <dbReference type="NCBI Taxonomy" id="856822"/>
    <lineage>
        <taxon>Eukaryota</taxon>
        <taxon>Fungi</taxon>
        <taxon>Dikarya</taxon>
        <taxon>Ascomycota</taxon>
        <taxon>Pezizomycotina</taxon>
        <taxon>Eurotiomycetes</taxon>
        <taxon>Chaetothyriomycetidae</taxon>
        <taxon>Chaetothyriales</taxon>
        <taxon>Herpotrichiellaceae</taxon>
        <taxon>Fonsecaea</taxon>
    </lineage>
</organism>
<dbReference type="Proteomes" id="UP000185904">
    <property type="component" value="Unassembled WGS sequence"/>
</dbReference>
<dbReference type="RefSeq" id="XP_022499473.1">
    <property type="nucleotide sequence ID" value="XM_022644595.1"/>
</dbReference>
<comment type="caution">
    <text evidence="2">The sequence shown here is derived from an EMBL/GenBank/DDBJ whole genome shotgun (WGS) entry which is preliminary data.</text>
</comment>
<sequence length="122" mass="13245">MGLDAVDDKEMTKSSQRRPSTGQRMWAQVGASRRTGQSAAVPWPHHILLVGIHNAKSYIKSTGFVPTTPPVASPQGLPSSPSSNLASIAVNVDHFASWDFMLFDFNVHLTINYFLADSHPAA</sequence>
<name>A0A178CZS1_9EURO</name>
<protein>
    <submittedName>
        <fullName evidence="2">Uncharacterized protein</fullName>
    </submittedName>
</protein>
<dbReference type="AlphaFoldDB" id="A0A178CZS1"/>
<evidence type="ECO:0000313" key="2">
    <source>
        <dbReference type="EMBL" id="OAL34461.1"/>
    </source>
</evidence>
<feature type="compositionally biased region" description="Basic and acidic residues" evidence="1">
    <location>
        <begin position="1"/>
        <end position="12"/>
    </location>
</feature>
<dbReference type="EMBL" id="LVCJ01000039">
    <property type="protein sequence ID" value="OAL34461.1"/>
    <property type="molecule type" value="Genomic_DNA"/>
</dbReference>
<gene>
    <name evidence="2" type="ORF">AYO20_06304</name>
</gene>
<dbReference type="GeneID" id="34589719"/>
<evidence type="ECO:0000313" key="3">
    <source>
        <dbReference type="Proteomes" id="UP000185904"/>
    </source>
</evidence>
<feature type="compositionally biased region" description="Polar residues" evidence="1">
    <location>
        <begin position="13"/>
        <end position="23"/>
    </location>
</feature>
<proteinExistence type="predicted"/>
<reference evidence="2 3" key="1">
    <citation type="submission" date="2016-03" db="EMBL/GenBank/DDBJ databases">
        <title>The draft genome sequence of Fonsecaea nubica causative agent of cutaneous subcutaneous infection in human host.</title>
        <authorList>
            <person name="Costa F."/>
            <person name="Sybren D.H."/>
            <person name="Raittz R.T."/>
            <person name="Weiss V.A."/>
            <person name="Leao A.C."/>
            <person name="Gomes R."/>
            <person name="De Souza E.M."/>
            <person name="Pedrosa F.O."/>
            <person name="Steffens M.B."/>
            <person name="Bombassaro A."/>
            <person name="Tadra-Sfeir M.Z."/>
            <person name="Moreno L.F."/>
            <person name="Najafzadeh M.J."/>
            <person name="Felipe M.S."/>
            <person name="Teixeira M."/>
            <person name="Sun J."/>
            <person name="Xi L."/>
            <person name="Castro M.A."/>
            <person name="Vicente V.A."/>
        </authorList>
    </citation>
    <scope>NUCLEOTIDE SEQUENCE [LARGE SCALE GENOMIC DNA]</scope>
    <source>
        <strain evidence="2 3">CBS 269.64</strain>
    </source>
</reference>